<keyword evidence="2" id="KW-1185">Reference proteome</keyword>
<proteinExistence type="predicted"/>
<dbReference type="Proteomes" id="UP000694257">
    <property type="component" value="Chromosome"/>
</dbReference>
<gene>
    <name evidence="1" type="ORF">KV110_13840</name>
</gene>
<evidence type="ECO:0000313" key="2">
    <source>
        <dbReference type="Proteomes" id="UP000694257"/>
    </source>
</evidence>
<protein>
    <submittedName>
        <fullName evidence="1">Uncharacterized protein</fullName>
    </submittedName>
</protein>
<dbReference type="RefSeq" id="WP_218476460.1">
    <property type="nucleotide sequence ID" value="NZ_BAABJN010000018.1"/>
</dbReference>
<sequence length="69" mass="7644">MQIARGSRLVRRDDGGNRQVVQIKAVRYSPVPYAEVEPTGGGQRSAVLLTELERDFQPEPAVPVELSPR</sequence>
<name>A0ABX8S091_NOCIO</name>
<dbReference type="EMBL" id="CP078145">
    <property type="protein sequence ID" value="QXN94040.1"/>
    <property type="molecule type" value="Genomic_DNA"/>
</dbReference>
<organism evidence="1 2">
    <name type="scientific">Nocardia iowensis</name>
    <dbReference type="NCBI Taxonomy" id="204891"/>
    <lineage>
        <taxon>Bacteria</taxon>
        <taxon>Bacillati</taxon>
        <taxon>Actinomycetota</taxon>
        <taxon>Actinomycetes</taxon>
        <taxon>Mycobacteriales</taxon>
        <taxon>Nocardiaceae</taxon>
        <taxon>Nocardia</taxon>
    </lineage>
</organism>
<accession>A0ABX8S091</accession>
<reference evidence="1 2" key="1">
    <citation type="submission" date="2021-07" db="EMBL/GenBank/DDBJ databases">
        <title>Whole Genome Sequence of Nocardia Iowensis.</title>
        <authorList>
            <person name="Lamm A."/>
            <person name="Collins-Fairclough A.M."/>
            <person name="Bunk B."/>
            <person name="Sproer C."/>
        </authorList>
    </citation>
    <scope>NUCLEOTIDE SEQUENCE [LARGE SCALE GENOMIC DNA]</scope>
    <source>
        <strain evidence="1 2">NRRL 5646</strain>
    </source>
</reference>
<evidence type="ECO:0000313" key="1">
    <source>
        <dbReference type="EMBL" id="QXN94040.1"/>
    </source>
</evidence>